<dbReference type="EMBL" id="MT631668">
    <property type="protein sequence ID" value="QNO56785.1"/>
    <property type="molecule type" value="Genomic_DNA"/>
</dbReference>
<dbReference type="Gene3D" id="1.25.10.10">
    <property type="entry name" value="Leucine-rich Repeat Variant"/>
    <property type="match status" value="1"/>
</dbReference>
<evidence type="ECO:0008006" key="2">
    <source>
        <dbReference type="Google" id="ProtNLM"/>
    </source>
</evidence>
<name>A0A7G9Z951_9EURY</name>
<dbReference type="InterPro" id="IPR011989">
    <property type="entry name" value="ARM-like"/>
</dbReference>
<dbReference type="AlphaFoldDB" id="A0A7G9Z951"/>
<gene>
    <name evidence="1" type="ORF">AEDKGFPA_00007</name>
</gene>
<organism evidence="1">
    <name type="scientific">Candidatus Methanophaga sp. ANME-1 ERB7</name>
    <dbReference type="NCBI Taxonomy" id="2759913"/>
    <lineage>
        <taxon>Archaea</taxon>
        <taxon>Methanobacteriati</taxon>
        <taxon>Methanobacteriota</taxon>
        <taxon>Stenosarchaea group</taxon>
        <taxon>Methanomicrobia</taxon>
        <taxon>Candidatus Methanophagales</taxon>
        <taxon>Candidatus Methanophagaceae</taxon>
        <taxon>Candidatus Methanophaga</taxon>
    </lineage>
</organism>
<sequence>MAANYQAMTTEKSINEFISSELRVPIPLVKEICNRPDSVPYLARIIEEDIYWEIGGPGDAWSAIHALHLLGGIKTTEALHVLIATLRDYGEDIGNWLLGSMPSILANFGPSAIEPLKAVVLDEGLDGFVRGAASKALVVIAYNHSECREPVIKLFRQIIRDADVRDAEDSDKKCCLRKESL</sequence>
<reference evidence="1" key="1">
    <citation type="submission" date="2020-06" db="EMBL/GenBank/DDBJ databases">
        <title>Unique genomic features of the anaerobic methanotrophic archaea.</title>
        <authorList>
            <person name="Chadwick G.L."/>
            <person name="Skennerton C.T."/>
            <person name="Laso-Perez R."/>
            <person name="Leu A.O."/>
            <person name="Speth D.R."/>
            <person name="Yu H."/>
            <person name="Morgan-Lang C."/>
            <person name="Hatzenpichler R."/>
            <person name="Goudeau D."/>
            <person name="Malmstrom R."/>
            <person name="Brazelton W.J."/>
            <person name="Woyke T."/>
            <person name="Hallam S.J."/>
            <person name="Tyson G.W."/>
            <person name="Wegener G."/>
            <person name="Boetius A."/>
            <person name="Orphan V."/>
        </authorList>
    </citation>
    <scope>NUCLEOTIDE SEQUENCE</scope>
</reference>
<evidence type="ECO:0000313" key="1">
    <source>
        <dbReference type="EMBL" id="QNO56785.1"/>
    </source>
</evidence>
<protein>
    <recommendedName>
        <fullName evidence="2">HEAT repeat domain-containing protein</fullName>
    </recommendedName>
</protein>
<dbReference type="Pfam" id="PF06685">
    <property type="entry name" value="DUF1186"/>
    <property type="match status" value="1"/>
</dbReference>
<proteinExistence type="predicted"/>
<dbReference type="InterPro" id="IPR010602">
    <property type="entry name" value="DUF1186"/>
</dbReference>
<accession>A0A7G9Z951</accession>